<dbReference type="SUPFAM" id="SSF51182">
    <property type="entry name" value="RmlC-like cupins"/>
    <property type="match status" value="1"/>
</dbReference>
<dbReference type="InterPro" id="IPR014710">
    <property type="entry name" value="RmlC-like_jellyroll"/>
</dbReference>
<keyword evidence="3" id="KW-1185">Reference proteome</keyword>
<name>A0A7X1KND0_9SPHN</name>
<dbReference type="RefSeq" id="WP_185665529.1">
    <property type="nucleotide sequence ID" value="NZ_JACLAW010000016.1"/>
</dbReference>
<dbReference type="Pfam" id="PF07883">
    <property type="entry name" value="Cupin_2"/>
    <property type="match status" value="1"/>
</dbReference>
<dbReference type="Proteomes" id="UP000566813">
    <property type="component" value="Unassembled WGS sequence"/>
</dbReference>
<dbReference type="PANTHER" id="PTHR36440:SF1">
    <property type="entry name" value="PUTATIVE (AFU_ORTHOLOGUE AFUA_8G07350)-RELATED"/>
    <property type="match status" value="1"/>
</dbReference>
<organism evidence="2 3">
    <name type="scientific">Novosphingobium flavum</name>
    <dbReference type="NCBI Taxonomy" id="1778672"/>
    <lineage>
        <taxon>Bacteria</taxon>
        <taxon>Pseudomonadati</taxon>
        <taxon>Pseudomonadota</taxon>
        <taxon>Alphaproteobacteria</taxon>
        <taxon>Sphingomonadales</taxon>
        <taxon>Sphingomonadaceae</taxon>
        <taxon>Novosphingobium</taxon>
    </lineage>
</organism>
<proteinExistence type="predicted"/>
<dbReference type="EMBL" id="JACLAW010000016">
    <property type="protein sequence ID" value="MBC2667230.1"/>
    <property type="molecule type" value="Genomic_DNA"/>
</dbReference>
<sequence>MARTPLIVQSGQAGEPLKVVGAEISILAANQATGGMGFTLQQGDEGTGPPPHSHPWDEAFFVLDGQVEFILDGAGTMLQPGALVHVPGGSPHAFRFGPGGGMMLEVTGPGSNAAQMFRDFDAEMPPDRMDIIKAVEIFDRHGVSLMG</sequence>
<dbReference type="InterPro" id="IPR053146">
    <property type="entry name" value="QDO-like"/>
</dbReference>
<dbReference type="InterPro" id="IPR011051">
    <property type="entry name" value="RmlC_Cupin_sf"/>
</dbReference>
<feature type="domain" description="Cupin type-2" evidence="1">
    <location>
        <begin position="45"/>
        <end position="95"/>
    </location>
</feature>
<dbReference type="InterPro" id="IPR013096">
    <property type="entry name" value="Cupin_2"/>
</dbReference>
<evidence type="ECO:0000313" key="3">
    <source>
        <dbReference type="Proteomes" id="UP000566813"/>
    </source>
</evidence>
<evidence type="ECO:0000313" key="2">
    <source>
        <dbReference type="EMBL" id="MBC2667230.1"/>
    </source>
</evidence>
<dbReference type="AlphaFoldDB" id="A0A7X1KND0"/>
<reference evidence="2 3" key="1">
    <citation type="submission" date="2020-08" db="EMBL/GenBank/DDBJ databases">
        <title>The genome sequence of type strain Novosphingobium flavum NBRC 111647.</title>
        <authorList>
            <person name="Liu Y."/>
        </authorList>
    </citation>
    <scope>NUCLEOTIDE SEQUENCE [LARGE SCALE GENOMIC DNA]</scope>
    <source>
        <strain evidence="2 3">NBRC 111647</strain>
    </source>
</reference>
<evidence type="ECO:0000259" key="1">
    <source>
        <dbReference type="Pfam" id="PF07883"/>
    </source>
</evidence>
<dbReference type="PANTHER" id="PTHR36440">
    <property type="entry name" value="PUTATIVE (AFU_ORTHOLOGUE AFUA_8G07350)-RELATED"/>
    <property type="match status" value="1"/>
</dbReference>
<comment type="caution">
    <text evidence="2">The sequence shown here is derived from an EMBL/GenBank/DDBJ whole genome shotgun (WGS) entry which is preliminary data.</text>
</comment>
<dbReference type="Gene3D" id="2.60.120.10">
    <property type="entry name" value="Jelly Rolls"/>
    <property type="match status" value="1"/>
</dbReference>
<accession>A0A7X1KND0</accession>
<protein>
    <submittedName>
        <fullName evidence="2">Cupin domain-containing protein</fullName>
    </submittedName>
</protein>
<gene>
    <name evidence="2" type="ORF">H7F51_17050</name>
</gene>